<keyword evidence="2" id="KW-0732">Signal</keyword>
<dbReference type="GO" id="GO:0008236">
    <property type="term" value="F:serine-type peptidase activity"/>
    <property type="evidence" value="ECO:0007669"/>
    <property type="project" value="InterPro"/>
</dbReference>
<sequence length="292" mass="30960">MNRRILLAGVFGASAAASAGSAAPKARLAETVPLWSAGAPGGEQVTVSETVREVEDQGRKGRDISGVREPRLSLHRPSGPSDTAVLVVPGGAFNRVVFDKEGEEVCRWLADAGYAAGALLYRLPGEGWADGQEVMLHDAARALRLLAHRTGARRVGVLGFSAGGTIAASLVARSDEIRYPPVDQADRDPLRIDFLGLGYPYLNVPASPRRGLYPGPPKSPPPTFFFHAADDPRVTVDNSLQAFQGWRQAGAQAALHVFERGGHGFGLRAPAGSSAAAWPDLFLTWVRALAVQ</sequence>
<feature type="chain" id="PRO_5015432411" evidence="2">
    <location>
        <begin position="20"/>
        <end position="292"/>
    </location>
</feature>
<dbReference type="Pfam" id="PF00326">
    <property type="entry name" value="Peptidase_S9"/>
    <property type="match status" value="1"/>
</dbReference>
<keyword evidence="5" id="KW-1185">Reference proteome</keyword>
<name>A0A2T9JQL9_9CAUL</name>
<dbReference type="InterPro" id="IPR050300">
    <property type="entry name" value="GDXG_lipolytic_enzyme"/>
</dbReference>
<proteinExistence type="predicted"/>
<accession>A0A2T9JQL9</accession>
<keyword evidence="1 4" id="KW-0378">Hydrolase</keyword>
<dbReference type="InterPro" id="IPR029058">
    <property type="entry name" value="AB_hydrolase_fold"/>
</dbReference>
<dbReference type="PANTHER" id="PTHR48081">
    <property type="entry name" value="AB HYDROLASE SUPERFAMILY PROTEIN C4A8.06C"/>
    <property type="match status" value="1"/>
</dbReference>
<dbReference type="Gene3D" id="3.40.50.1820">
    <property type="entry name" value="alpha/beta hydrolase"/>
    <property type="match status" value="1"/>
</dbReference>
<dbReference type="GO" id="GO:0006508">
    <property type="term" value="P:proteolysis"/>
    <property type="evidence" value="ECO:0007669"/>
    <property type="project" value="InterPro"/>
</dbReference>
<reference evidence="4 5" key="1">
    <citation type="submission" date="2018-04" db="EMBL/GenBank/DDBJ databases">
        <title>The genome sequence of Caulobacter sp. 736.</title>
        <authorList>
            <person name="Gao J."/>
            <person name="Sun J."/>
        </authorList>
    </citation>
    <scope>NUCLEOTIDE SEQUENCE [LARGE SCALE GENOMIC DNA]</scope>
    <source>
        <strain evidence="4 5">736</strain>
    </source>
</reference>
<feature type="signal peptide" evidence="2">
    <location>
        <begin position="1"/>
        <end position="19"/>
    </location>
</feature>
<protein>
    <submittedName>
        <fullName evidence="4">Alpha/beta hydrolase</fullName>
    </submittedName>
</protein>
<dbReference type="Proteomes" id="UP000244913">
    <property type="component" value="Unassembled WGS sequence"/>
</dbReference>
<evidence type="ECO:0000256" key="2">
    <source>
        <dbReference type="SAM" id="SignalP"/>
    </source>
</evidence>
<feature type="domain" description="Peptidase S9 prolyl oligopeptidase catalytic" evidence="3">
    <location>
        <begin position="219"/>
        <end position="266"/>
    </location>
</feature>
<dbReference type="SUPFAM" id="SSF53474">
    <property type="entry name" value="alpha/beta-Hydrolases"/>
    <property type="match status" value="1"/>
</dbReference>
<dbReference type="AlphaFoldDB" id="A0A2T9JQL9"/>
<evidence type="ECO:0000313" key="5">
    <source>
        <dbReference type="Proteomes" id="UP000244913"/>
    </source>
</evidence>
<gene>
    <name evidence="4" type="ORF">DDF65_06180</name>
</gene>
<evidence type="ECO:0000313" key="4">
    <source>
        <dbReference type="EMBL" id="PVM86007.1"/>
    </source>
</evidence>
<dbReference type="PANTHER" id="PTHR48081:SF6">
    <property type="entry name" value="PEPTIDASE S9 PROLYL OLIGOPEPTIDASE CATALYTIC DOMAIN-CONTAINING PROTEIN"/>
    <property type="match status" value="1"/>
</dbReference>
<dbReference type="EMBL" id="QDKP01000017">
    <property type="protein sequence ID" value="PVM86007.1"/>
    <property type="molecule type" value="Genomic_DNA"/>
</dbReference>
<evidence type="ECO:0000256" key="1">
    <source>
        <dbReference type="ARBA" id="ARBA00022801"/>
    </source>
</evidence>
<comment type="caution">
    <text evidence="4">The sequence shown here is derived from an EMBL/GenBank/DDBJ whole genome shotgun (WGS) entry which is preliminary data.</text>
</comment>
<dbReference type="InterPro" id="IPR001375">
    <property type="entry name" value="Peptidase_S9_cat"/>
</dbReference>
<organism evidence="4 5">
    <name type="scientific">Caulobacter radicis</name>
    <dbReference type="NCBI Taxonomy" id="2172650"/>
    <lineage>
        <taxon>Bacteria</taxon>
        <taxon>Pseudomonadati</taxon>
        <taxon>Pseudomonadota</taxon>
        <taxon>Alphaproteobacteria</taxon>
        <taxon>Caulobacterales</taxon>
        <taxon>Caulobacteraceae</taxon>
        <taxon>Caulobacter</taxon>
    </lineage>
</organism>
<dbReference type="RefSeq" id="WP_116565559.1">
    <property type="nucleotide sequence ID" value="NZ_QDKP01000017.1"/>
</dbReference>
<evidence type="ECO:0000259" key="3">
    <source>
        <dbReference type="Pfam" id="PF00326"/>
    </source>
</evidence>